<proteinExistence type="predicted"/>
<name>A0ABP7EYJ4_9ACTN</name>
<dbReference type="EMBL" id="BAABEP010000014">
    <property type="protein sequence ID" value="GAA3727441.1"/>
    <property type="molecule type" value="Genomic_DNA"/>
</dbReference>
<sequence length="136" mass="14521">MPTQTTAQRLIAYRQELRAGCFPASVVENLVRDAGRAIIAGGGLRTGEPAARLPVPLVICAASQLAAREWVRENGVPADDAVPADRLDQVRRLGTFAILTLPGFWDRPDAQDLADSLTAMAQTDLVDQLANPSMVG</sequence>
<evidence type="ECO:0000313" key="2">
    <source>
        <dbReference type="Proteomes" id="UP001499884"/>
    </source>
</evidence>
<protein>
    <submittedName>
        <fullName evidence="1">Uncharacterized protein</fullName>
    </submittedName>
</protein>
<gene>
    <name evidence="1" type="ORF">GCM10023082_26760</name>
</gene>
<dbReference type="Proteomes" id="UP001499884">
    <property type="component" value="Unassembled WGS sequence"/>
</dbReference>
<comment type="caution">
    <text evidence="1">The sequence shown here is derived from an EMBL/GenBank/DDBJ whole genome shotgun (WGS) entry which is preliminary data.</text>
</comment>
<organism evidence="1 2">
    <name type="scientific">Streptomyces tremellae</name>
    <dbReference type="NCBI Taxonomy" id="1124239"/>
    <lineage>
        <taxon>Bacteria</taxon>
        <taxon>Bacillati</taxon>
        <taxon>Actinomycetota</taxon>
        <taxon>Actinomycetes</taxon>
        <taxon>Kitasatosporales</taxon>
        <taxon>Streptomycetaceae</taxon>
        <taxon>Streptomyces</taxon>
    </lineage>
</organism>
<keyword evidence="2" id="KW-1185">Reference proteome</keyword>
<accession>A0ABP7EYJ4</accession>
<evidence type="ECO:0000313" key="1">
    <source>
        <dbReference type="EMBL" id="GAA3727441.1"/>
    </source>
</evidence>
<dbReference type="RefSeq" id="WP_345645786.1">
    <property type="nucleotide sequence ID" value="NZ_BAABEP010000014.1"/>
</dbReference>
<reference evidence="2" key="1">
    <citation type="journal article" date="2019" name="Int. J. Syst. Evol. Microbiol.">
        <title>The Global Catalogue of Microorganisms (GCM) 10K type strain sequencing project: providing services to taxonomists for standard genome sequencing and annotation.</title>
        <authorList>
            <consortium name="The Broad Institute Genomics Platform"/>
            <consortium name="The Broad Institute Genome Sequencing Center for Infectious Disease"/>
            <person name="Wu L."/>
            <person name="Ma J."/>
        </authorList>
    </citation>
    <scope>NUCLEOTIDE SEQUENCE [LARGE SCALE GENOMIC DNA]</scope>
    <source>
        <strain evidence="2">JCM 30846</strain>
    </source>
</reference>